<dbReference type="STRING" id="520767.ATZ99_19390"/>
<dbReference type="PIRSF" id="PIRSF000429">
    <property type="entry name" value="Ac-CoA_Ac_transf"/>
    <property type="match status" value="1"/>
</dbReference>
<dbReference type="SUPFAM" id="SSF53901">
    <property type="entry name" value="Thiolase-like"/>
    <property type="match status" value="2"/>
</dbReference>
<proteinExistence type="inferred from homology"/>
<keyword evidence="13" id="KW-1185">Reference proteome</keyword>
<evidence type="ECO:0000313" key="12">
    <source>
        <dbReference type="EMBL" id="KYO64507.1"/>
    </source>
</evidence>
<dbReference type="InterPro" id="IPR020613">
    <property type="entry name" value="Thiolase_CS"/>
</dbReference>
<dbReference type="InterPro" id="IPR020610">
    <property type="entry name" value="Thiolase_AS"/>
</dbReference>
<feature type="domain" description="Thiolase N-terminal" evidence="10">
    <location>
        <begin position="4"/>
        <end position="262"/>
    </location>
</feature>
<evidence type="ECO:0000256" key="9">
    <source>
        <dbReference type="RuleBase" id="RU003557"/>
    </source>
</evidence>
<gene>
    <name evidence="12" type="primary">thlA_2</name>
    <name evidence="12" type="ORF">ATZ99_19390</name>
</gene>
<dbReference type="Proteomes" id="UP000075737">
    <property type="component" value="Unassembled WGS sequence"/>
</dbReference>
<evidence type="ECO:0000256" key="8">
    <source>
        <dbReference type="PIRSR" id="PIRSR000429-1"/>
    </source>
</evidence>
<evidence type="ECO:0000259" key="10">
    <source>
        <dbReference type="Pfam" id="PF00108"/>
    </source>
</evidence>
<evidence type="ECO:0000259" key="11">
    <source>
        <dbReference type="Pfam" id="PF02803"/>
    </source>
</evidence>
<dbReference type="AlphaFoldDB" id="A0A162M872"/>
<dbReference type="PATRIC" id="fig|520767.4.peg.2063"/>
<evidence type="ECO:0000256" key="7">
    <source>
        <dbReference type="ARBA" id="ARBA00051550"/>
    </source>
</evidence>
<name>A0A162M872_9FIRM</name>
<dbReference type="PROSITE" id="PS00098">
    <property type="entry name" value="THIOLASE_1"/>
    <property type="match status" value="1"/>
</dbReference>
<dbReference type="OrthoDB" id="56116at2"/>
<dbReference type="EC" id="2.3.1.9" evidence="2"/>
<evidence type="ECO:0000256" key="4">
    <source>
        <dbReference type="ARBA" id="ARBA00023315"/>
    </source>
</evidence>
<evidence type="ECO:0000256" key="2">
    <source>
        <dbReference type="ARBA" id="ARBA00012705"/>
    </source>
</evidence>
<evidence type="ECO:0000256" key="5">
    <source>
        <dbReference type="ARBA" id="ARBA00030755"/>
    </source>
</evidence>
<dbReference type="CDD" id="cd00751">
    <property type="entry name" value="thiolase"/>
    <property type="match status" value="1"/>
</dbReference>
<evidence type="ECO:0000256" key="3">
    <source>
        <dbReference type="ARBA" id="ARBA00022679"/>
    </source>
</evidence>
<dbReference type="PROSITE" id="PS00099">
    <property type="entry name" value="THIOLASE_3"/>
    <property type="match status" value="1"/>
</dbReference>
<feature type="active site" description="Acyl-thioester intermediate" evidence="8">
    <location>
        <position position="88"/>
    </location>
</feature>
<sequence>MREVVILSAVRTACGKFGGSLSEKSPVELGSEVIKEAVKRAGIEKNMVEEVIWGNAWQAGVGPNLGRLVAVKSGLPVDVSAFSINKRCASGLKAIALAVQAIKAGDADCIIAGGTEMASRAPYLLPGARWGYRLGAGEIQDHLHQDGFMCPLAGMMMGATAEVLVEKYGITRREQDEYAFLSHKRAIEAIDKGKFKEEIIPINIGNKKNPNLYFETEEIPRRDISLEALSKLPPVFRENGTITAGTSSALCDGAAALVLMDKEKAKALGLKPLAKILSHGQRGIDPVLMGLGPVKAVPIAVEKAGLTLKDIDLIELNEAFAGQVIAVMRELGLDIEKTNIYGGAISLGHPIGATGAKLLTTLIHALKNENKTFGMVTLCVGGGQGEAMIIERLD</sequence>
<dbReference type="FunFam" id="3.40.47.10:FF:000010">
    <property type="entry name" value="Acetyl-CoA acetyltransferase (Thiolase)"/>
    <property type="match status" value="1"/>
</dbReference>
<dbReference type="GO" id="GO:0003985">
    <property type="term" value="F:acetyl-CoA C-acetyltransferase activity"/>
    <property type="evidence" value="ECO:0007669"/>
    <property type="project" value="UniProtKB-EC"/>
</dbReference>
<dbReference type="InterPro" id="IPR002155">
    <property type="entry name" value="Thiolase"/>
</dbReference>
<accession>A0A162M872</accession>
<dbReference type="InterPro" id="IPR020617">
    <property type="entry name" value="Thiolase_C"/>
</dbReference>
<comment type="similarity">
    <text evidence="1 9">Belongs to the thiolase-like superfamily. Thiolase family.</text>
</comment>
<dbReference type="EMBL" id="LOHZ01000042">
    <property type="protein sequence ID" value="KYO64507.1"/>
    <property type="molecule type" value="Genomic_DNA"/>
</dbReference>
<dbReference type="InterPro" id="IPR020616">
    <property type="entry name" value="Thiolase_N"/>
</dbReference>
<dbReference type="NCBIfam" id="TIGR01930">
    <property type="entry name" value="AcCoA-C-Actrans"/>
    <property type="match status" value="1"/>
</dbReference>
<feature type="domain" description="Thiolase C-terminal" evidence="11">
    <location>
        <begin position="270"/>
        <end position="392"/>
    </location>
</feature>
<dbReference type="Gene3D" id="3.40.47.10">
    <property type="match status" value="1"/>
</dbReference>
<dbReference type="Pfam" id="PF00108">
    <property type="entry name" value="Thiolase_N"/>
    <property type="match status" value="1"/>
</dbReference>
<keyword evidence="3 9" id="KW-0808">Transferase</keyword>
<evidence type="ECO:0000313" key="13">
    <source>
        <dbReference type="Proteomes" id="UP000075737"/>
    </source>
</evidence>
<dbReference type="PANTHER" id="PTHR18919">
    <property type="entry name" value="ACETYL-COA C-ACYLTRANSFERASE"/>
    <property type="match status" value="1"/>
</dbReference>
<comment type="caution">
    <text evidence="12">The sequence shown here is derived from an EMBL/GenBank/DDBJ whole genome shotgun (WGS) entry which is preliminary data.</text>
</comment>
<comment type="catalytic activity">
    <reaction evidence="7">
        <text>2 acetyl-CoA = acetoacetyl-CoA + CoA</text>
        <dbReference type="Rhea" id="RHEA:21036"/>
        <dbReference type="ChEBI" id="CHEBI:57286"/>
        <dbReference type="ChEBI" id="CHEBI:57287"/>
        <dbReference type="ChEBI" id="CHEBI:57288"/>
        <dbReference type="EC" id="2.3.1.9"/>
    </reaction>
</comment>
<evidence type="ECO:0000256" key="6">
    <source>
        <dbReference type="ARBA" id="ARBA00044137"/>
    </source>
</evidence>
<organism evidence="12 13">
    <name type="scientific">Thermovenabulum gondwanense</name>
    <dbReference type="NCBI Taxonomy" id="520767"/>
    <lineage>
        <taxon>Bacteria</taxon>
        <taxon>Bacillati</taxon>
        <taxon>Bacillota</taxon>
        <taxon>Clostridia</taxon>
        <taxon>Thermosediminibacterales</taxon>
        <taxon>Thermosediminibacteraceae</taxon>
        <taxon>Thermovenabulum</taxon>
    </lineage>
</organism>
<reference evidence="12 13" key="1">
    <citation type="submission" date="2015-12" db="EMBL/GenBank/DDBJ databases">
        <title>Draft genome of Thermovenabulum gondwanense isolated from a red thermophilic microbial mat colonisisng an outflow channel of a bore well.</title>
        <authorList>
            <person name="Patel B.K."/>
        </authorList>
    </citation>
    <scope>NUCLEOTIDE SEQUENCE [LARGE SCALE GENOMIC DNA]</scope>
    <source>
        <strain evidence="12 13">R270</strain>
    </source>
</reference>
<dbReference type="InterPro" id="IPR020615">
    <property type="entry name" value="Thiolase_acyl_enz_int_AS"/>
</dbReference>
<keyword evidence="4 9" id="KW-0012">Acyltransferase</keyword>
<evidence type="ECO:0000256" key="1">
    <source>
        <dbReference type="ARBA" id="ARBA00010982"/>
    </source>
</evidence>
<dbReference type="PROSITE" id="PS00737">
    <property type="entry name" value="THIOLASE_2"/>
    <property type="match status" value="1"/>
</dbReference>
<dbReference type="PANTHER" id="PTHR18919:SF107">
    <property type="entry name" value="ACETYL-COA ACETYLTRANSFERASE, CYTOSOLIC"/>
    <property type="match status" value="1"/>
</dbReference>
<feature type="active site" description="Proton acceptor" evidence="8">
    <location>
        <position position="349"/>
    </location>
</feature>
<feature type="active site" description="Proton acceptor" evidence="8">
    <location>
        <position position="379"/>
    </location>
</feature>
<dbReference type="InterPro" id="IPR016039">
    <property type="entry name" value="Thiolase-like"/>
</dbReference>
<dbReference type="Pfam" id="PF02803">
    <property type="entry name" value="Thiolase_C"/>
    <property type="match status" value="1"/>
</dbReference>
<protein>
    <recommendedName>
        <fullName evidence="6">Acetyl-CoA acetyltransferase</fullName>
        <ecNumber evidence="2">2.3.1.9</ecNumber>
    </recommendedName>
    <alternativeName>
        <fullName evidence="5">Acetoacetyl-CoA thiolase</fullName>
    </alternativeName>
</protein>
<dbReference type="RefSeq" id="WP_068749039.1">
    <property type="nucleotide sequence ID" value="NZ_LOHZ01000042.1"/>
</dbReference>